<dbReference type="Pfam" id="PF03619">
    <property type="entry name" value="Solute_trans_a"/>
    <property type="match status" value="1"/>
</dbReference>
<keyword evidence="3 6" id="KW-1133">Transmembrane helix</keyword>
<evidence type="ECO:0000256" key="6">
    <source>
        <dbReference type="SAM" id="Phobius"/>
    </source>
</evidence>
<feature type="transmembrane region" description="Helical" evidence="6">
    <location>
        <begin position="31"/>
        <end position="55"/>
    </location>
</feature>
<evidence type="ECO:0000256" key="4">
    <source>
        <dbReference type="ARBA" id="ARBA00023136"/>
    </source>
</evidence>
<feature type="transmembrane region" description="Helical" evidence="6">
    <location>
        <begin position="187"/>
        <end position="209"/>
    </location>
</feature>
<evidence type="ECO:0000313" key="7">
    <source>
        <dbReference type="EMBL" id="KAH7042773.1"/>
    </source>
</evidence>
<feature type="transmembrane region" description="Helical" evidence="6">
    <location>
        <begin position="264"/>
        <end position="285"/>
    </location>
</feature>
<keyword evidence="8" id="KW-1185">Reference proteome</keyword>
<evidence type="ECO:0000256" key="3">
    <source>
        <dbReference type="ARBA" id="ARBA00022989"/>
    </source>
</evidence>
<feature type="transmembrane region" description="Helical" evidence="6">
    <location>
        <begin position="148"/>
        <end position="167"/>
    </location>
</feature>
<keyword evidence="2 6" id="KW-0812">Transmembrane</keyword>
<sequence length="401" mass="45286">MLESLKNSTCPVPISTEHAKPLSVGITLHRLLIYVAAPCVAIACCVSLFLVSKHLHRYTRPAEQRQIVRLIMTPFFYAIFSLLALIFYGAHDYLTPLPDLYEAFALTCLFILFIHYSRNPTVRNEQGFTRATTRNDFDESVPLDIQRAWIFAFQYPLVKTILTIAQLASTATGTYCEASRSIHFGHFWIQLIGNVSLSFCFITIVRFYGKNKSRMTVHQPVLKLVSFKLIVFVIFLQSLVFNFIPTPTGLSSNGTVSPRDIKYGIGSFLVCVEMVFFAIGFHFSFRSRMYHPSERGTNKAMSFGAAVFDAANPSDLVMDIMQMFSTQKTAKYAPQSQHPRPDEYAQRSPSAHPLVPQNVVQRPISPLHMPSQQSSPQEPPMYYDAGNLHYLGTDTAYKAHP</sequence>
<comment type="subcellular location">
    <subcellularLocation>
        <location evidence="1">Membrane</location>
        <topology evidence="1">Multi-pass membrane protein</topology>
    </subcellularLocation>
</comment>
<organism evidence="7 8">
    <name type="scientific">Macrophomina phaseolina</name>
    <dbReference type="NCBI Taxonomy" id="35725"/>
    <lineage>
        <taxon>Eukaryota</taxon>
        <taxon>Fungi</taxon>
        <taxon>Dikarya</taxon>
        <taxon>Ascomycota</taxon>
        <taxon>Pezizomycotina</taxon>
        <taxon>Dothideomycetes</taxon>
        <taxon>Dothideomycetes incertae sedis</taxon>
        <taxon>Botryosphaeriales</taxon>
        <taxon>Botryosphaeriaceae</taxon>
        <taxon>Macrophomina</taxon>
    </lineage>
</organism>
<gene>
    <name evidence="7" type="ORF">B0J12DRAFT_201207</name>
</gene>
<feature type="transmembrane region" description="Helical" evidence="6">
    <location>
        <begin position="67"/>
        <end position="88"/>
    </location>
</feature>
<feature type="transmembrane region" description="Helical" evidence="6">
    <location>
        <begin position="100"/>
        <end position="116"/>
    </location>
</feature>
<feature type="region of interest" description="Disordered" evidence="5">
    <location>
        <begin position="365"/>
        <end position="385"/>
    </location>
</feature>
<feature type="region of interest" description="Disordered" evidence="5">
    <location>
        <begin position="330"/>
        <end position="350"/>
    </location>
</feature>
<evidence type="ECO:0000313" key="8">
    <source>
        <dbReference type="Proteomes" id="UP000774617"/>
    </source>
</evidence>
<evidence type="ECO:0000256" key="1">
    <source>
        <dbReference type="ARBA" id="ARBA00004141"/>
    </source>
</evidence>
<keyword evidence="4 6" id="KW-0472">Membrane</keyword>
<evidence type="ECO:0000256" key="5">
    <source>
        <dbReference type="SAM" id="MobiDB-lite"/>
    </source>
</evidence>
<dbReference type="SMART" id="SM01417">
    <property type="entry name" value="Solute_trans_a"/>
    <property type="match status" value="1"/>
</dbReference>
<accession>A0ABQ8G2H8</accession>
<dbReference type="EMBL" id="JAGTJR010000024">
    <property type="protein sequence ID" value="KAH7042773.1"/>
    <property type="molecule type" value="Genomic_DNA"/>
</dbReference>
<comment type="caution">
    <text evidence="7">The sequence shown here is derived from an EMBL/GenBank/DDBJ whole genome shotgun (WGS) entry which is preliminary data.</text>
</comment>
<proteinExistence type="predicted"/>
<feature type="transmembrane region" description="Helical" evidence="6">
    <location>
        <begin position="221"/>
        <end position="244"/>
    </location>
</feature>
<evidence type="ECO:0000256" key="2">
    <source>
        <dbReference type="ARBA" id="ARBA00022692"/>
    </source>
</evidence>
<dbReference type="PANTHER" id="PTHR23423">
    <property type="entry name" value="ORGANIC SOLUTE TRANSPORTER-RELATED"/>
    <property type="match status" value="1"/>
</dbReference>
<name>A0ABQ8G2H8_9PEZI</name>
<protein>
    <submittedName>
        <fullName evidence="7">Organic solute transporter Ostalpha-domain-containing protein</fullName>
    </submittedName>
</protein>
<dbReference type="InterPro" id="IPR005178">
    <property type="entry name" value="Ostalpha/TMEM184C"/>
</dbReference>
<dbReference type="Proteomes" id="UP000774617">
    <property type="component" value="Unassembled WGS sequence"/>
</dbReference>
<reference evidence="7 8" key="1">
    <citation type="journal article" date="2021" name="Nat. Commun.">
        <title>Genetic determinants of endophytism in the Arabidopsis root mycobiome.</title>
        <authorList>
            <person name="Mesny F."/>
            <person name="Miyauchi S."/>
            <person name="Thiergart T."/>
            <person name="Pickel B."/>
            <person name="Atanasova L."/>
            <person name="Karlsson M."/>
            <person name="Huettel B."/>
            <person name="Barry K.W."/>
            <person name="Haridas S."/>
            <person name="Chen C."/>
            <person name="Bauer D."/>
            <person name="Andreopoulos W."/>
            <person name="Pangilinan J."/>
            <person name="LaButti K."/>
            <person name="Riley R."/>
            <person name="Lipzen A."/>
            <person name="Clum A."/>
            <person name="Drula E."/>
            <person name="Henrissat B."/>
            <person name="Kohler A."/>
            <person name="Grigoriev I.V."/>
            <person name="Martin F.M."/>
            <person name="Hacquard S."/>
        </authorList>
    </citation>
    <scope>NUCLEOTIDE SEQUENCE [LARGE SCALE GENOMIC DNA]</scope>
    <source>
        <strain evidence="7 8">MPI-SDFR-AT-0080</strain>
    </source>
</reference>